<dbReference type="PANTHER" id="PTHR42090:SF1">
    <property type="match status" value="1"/>
</dbReference>
<evidence type="ECO:0000313" key="2">
    <source>
        <dbReference type="EMBL" id="CEO60528.1"/>
    </source>
</evidence>
<sequence>MWKSLMSSGRQAIRPNCPCHSAAILPRPATVRRNFIAAPRLCKQPPDTREFDREALDPQPSEATKTGTDDQIAQHDSAFDPSNTSPESELEATEQEAKSKGKQGTLNVSGANKEANAWRGPQEGGPARNADKQETSKRGQPNKRRRVEVKEDGTHVTYR</sequence>
<evidence type="ECO:0000256" key="1">
    <source>
        <dbReference type="SAM" id="MobiDB-lite"/>
    </source>
</evidence>
<dbReference type="EMBL" id="CDHK01000004">
    <property type="protein sequence ID" value="CEO60528.1"/>
    <property type="molecule type" value="Genomic_DNA"/>
</dbReference>
<feature type="region of interest" description="Disordered" evidence="1">
    <location>
        <begin position="39"/>
        <end position="159"/>
    </location>
</feature>
<dbReference type="OrthoDB" id="4220319at2759"/>
<reference evidence="3" key="1">
    <citation type="journal article" date="2015" name="Genome Announc.">
        <title>Draft genome sequence of the fungus Penicillium brasilianum MG11.</title>
        <authorList>
            <person name="Horn F."/>
            <person name="Linde J."/>
            <person name="Mattern D.J."/>
            <person name="Walther G."/>
            <person name="Guthke R."/>
            <person name="Brakhage A.A."/>
            <person name="Valiante V."/>
        </authorList>
    </citation>
    <scope>NUCLEOTIDE SEQUENCE [LARGE SCALE GENOMIC DNA]</scope>
    <source>
        <strain evidence="3">MG11</strain>
    </source>
</reference>
<name>A0A0F7VEN0_PENBI</name>
<feature type="compositionally biased region" description="Basic and acidic residues" evidence="1">
    <location>
        <begin position="46"/>
        <end position="56"/>
    </location>
</feature>
<dbReference type="AlphaFoldDB" id="A0A0F7VEN0"/>
<dbReference type="Proteomes" id="UP000042958">
    <property type="component" value="Unassembled WGS sequence"/>
</dbReference>
<accession>A0A0F7VEN0</accession>
<dbReference type="STRING" id="104259.A0A0F7VEN0"/>
<keyword evidence="3" id="KW-1185">Reference proteome</keyword>
<gene>
    <name evidence="2" type="ORF">PMG11_05153</name>
</gene>
<organism evidence="2 3">
    <name type="scientific">Penicillium brasilianum</name>
    <dbReference type="NCBI Taxonomy" id="104259"/>
    <lineage>
        <taxon>Eukaryota</taxon>
        <taxon>Fungi</taxon>
        <taxon>Dikarya</taxon>
        <taxon>Ascomycota</taxon>
        <taxon>Pezizomycotina</taxon>
        <taxon>Eurotiomycetes</taxon>
        <taxon>Eurotiomycetidae</taxon>
        <taxon>Eurotiales</taxon>
        <taxon>Aspergillaceae</taxon>
        <taxon>Penicillium</taxon>
    </lineage>
</organism>
<feature type="compositionally biased region" description="Polar residues" evidence="1">
    <location>
        <begin position="61"/>
        <end position="71"/>
    </location>
</feature>
<proteinExistence type="predicted"/>
<dbReference type="PANTHER" id="PTHR42090">
    <property type="match status" value="1"/>
</dbReference>
<protein>
    <submittedName>
        <fullName evidence="2">Uncharacterized protein</fullName>
    </submittedName>
</protein>
<feature type="compositionally biased region" description="Basic and acidic residues" evidence="1">
    <location>
        <begin position="148"/>
        <end position="159"/>
    </location>
</feature>
<evidence type="ECO:0000313" key="3">
    <source>
        <dbReference type="Proteomes" id="UP000042958"/>
    </source>
</evidence>